<dbReference type="InterPro" id="IPR051130">
    <property type="entry name" value="Mito_struct-func_regulator"/>
</dbReference>
<dbReference type="GO" id="GO:0055088">
    <property type="term" value="P:lipid homeostasis"/>
    <property type="evidence" value="ECO:0007669"/>
    <property type="project" value="TreeGrafter"/>
</dbReference>
<comment type="caution">
    <text evidence="4">The sequence shown here is derived from an EMBL/GenBank/DDBJ whole genome shotgun (WGS) entry which is preliminary data.</text>
</comment>
<dbReference type="GO" id="GO:0007005">
    <property type="term" value="P:mitochondrion organization"/>
    <property type="evidence" value="ECO:0007669"/>
    <property type="project" value="TreeGrafter"/>
</dbReference>
<feature type="transmembrane region" description="Helical" evidence="2">
    <location>
        <begin position="45"/>
        <end position="63"/>
    </location>
</feature>
<dbReference type="InterPro" id="IPR004147">
    <property type="entry name" value="ABC1_dom"/>
</dbReference>
<sequence>MRVPTICRASLPRTGSNPFDSARFSSAAKPRSPAPKSRKKLRQTISLTVVAFAASATALGFVYTDEVEWGASATVRGGRIIAASLHIALDYKWSLRKSVLEKLKALDDADRKDDDDDDDGRIEKLWSEVHRRNAERLLHVFMENGGVYIKLGQHLNALVYLLPVEYTSTFRVCQDSCSPTPLKELQELIKVETGKEMNEIFEEFDETPIGVASL</sequence>
<feature type="region of interest" description="Disordered" evidence="1">
    <location>
        <begin position="12"/>
        <end position="40"/>
    </location>
</feature>
<feature type="domain" description="ABC1 atypical kinase-like" evidence="3">
    <location>
        <begin position="174"/>
        <end position="214"/>
    </location>
</feature>
<dbReference type="Pfam" id="PF03109">
    <property type="entry name" value="ABC1"/>
    <property type="match status" value="1"/>
</dbReference>
<dbReference type="GO" id="GO:0005743">
    <property type="term" value="C:mitochondrial inner membrane"/>
    <property type="evidence" value="ECO:0007669"/>
    <property type="project" value="TreeGrafter"/>
</dbReference>
<accession>A0AAD5SM63</accession>
<keyword evidence="5" id="KW-1185">Reference proteome</keyword>
<evidence type="ECO:0000256" key="1">
    <source>
        <dbReference type="SAM" id="MobiDB-lite"/>
    </source>
</evidence>
<keyword evidence="2" id="KW-1133">Transmembrane helix</keyword>
<dbReference type="EMBL" id="JADGJH010006220">
    <property type="protein sequence ID" value="KAJ3077817.1"/>
    <property type="molecule type" value="Genomic_DNA"/>
</dbReference>
<reference evidence="4" key="1">
    <citation type="submission" date="2020-05" db="EMBL/GenBank/DDBJ databases">
        <title>Phylogenomic resolution of chytrid fungi.</title>
        <authorList>
            <person name="Stajich J.E."/>
            <person name="Amses K."/>
            <person name="Simmons R."/>
            <person name="Seto K."/>
            <person name="Myers J."/>
            <person name="Bonds A."/>
            <person name="Quandt C.A."/>
            <person name="Barry K."/>
            <person name="Liu P."/>
            <person name="Grigoriev I."/>
            <person name="Longcore J.E."/>
            <person name="James T.Y."/>
        </authorList>
    </citation>
    <scope>NUCLEOTIDE SEQUENCE</scope>
    <source>
        <strain evidence="4">JEL0513</strain>
    </source>
</reference>
<organism evidence="4 5">
    <name type="scientific">Physocladia obscura</name>
    <dbReference type="NCBI Taxonomy" id="109957"/>
    <lineage>
        <taxon>Eukaryota</taxon>
        <taxon>Fungi</taxon>
        <taxon>Fungi incertae sedis</taxon>
        <taxon>Chytridiomycota</taxon>
        <taxon>Chytridiomycota incertae sedis</taxon>
        <taxon>Chytridiomycetes</taxon>
        <taxon>Chytridiales</taxon>
        <taxon>Chytriomycetaceae</taxon>
        <taxon>Physocladia</taxon>
    </lineage>
</organism>
<dbReference type="Proteomes" id="UP001211907">
    <property type="component" value="Unassembled WGS sequence"/>
</dbReference>
<feature type="compositionally biased region" description="Low complexity" evidence="1">
    <location>
        <begin position="21"/>
        <end position="35"/>
    </location>
</feature>
<evidence type="ECO:0000313" key="5">
    <source>
        <dbReference type="Proteomes" id="UP001211907"/>
    </source>
</evidence>
<protein>
    <recommendedName>
        <fullName evidence="3">ABC1 atypical kinase-like domain-containing protein</fullName>
    </recommendedName>
</protein>
<keyword evidence="2" id="KW-0472">Membrane</keyword>
<evidence type="ECO:0000313" key="4">
    <source>
        <dbReference type="EMBL" id="KAJ3077817.1"/>
    </source>
</evidence>
<dbReference type="AlphaFoldDB" id="A0AAD5SM63"/>
<evidence type="ECO:0000259" key="3">
    <source>
        <dbReference type="Pfam" id="PF03109"/>
    </source>
</evidence>
<dbReference type="PANTHER" id="PTHR43173">
    <property type="entry name" value="ABC1 FAMILY PROTEIN"/>
    <property type="match status" value="1"/>
</dbReference>
<name>A0AAD5SM63_9FUNG</name>
<dbReference type="PANTHER" id="PTHR43173:SF19">
    <property type="entry name" value="AARF DOMAIN-CONTAINING PROTEIN KINASE 1"/>
    <property type="match status" value="1"/>
</dbReference>
<keyword evidence="2" id="KW-0812">Transmembrane</keyword>
<gene>
    <name evidence="4" type="ORF">HK100_010916</name>
</gene>
<proteinExistence type="predicted"/>
<evidence type="ECO:0000256" key="2">
    <source>
        <dbReference type="SAM" id="Phobius"/>
    </source>
</evidence>
<feature type="non-terminal residue" evidence="4">
    <location>
        <position position="214"/>
    </location>
</feature>